<comment type="caution">
    <text evidence="3">The sequence shown here is derived from an EMBL/GenBank/DDBJ whole genome shotgun (WGS) entry which is preliminary data.</text>
</comment>
<dbReference type="AlphaFoldDB" id="A0A512DYA2"/>
<dbReference type="Proteomes" id="UP000321523">
    <property type="component" value="Unassembled WGS sequence"/>
</dbReference>
<evidence type="ECO:0000259" key="2">
    <source>
        <dbReference type="Pfam" id="PF00266"/>
    </source>
</evidence>
<evidence type="ECO:0000256" key="1">
    <source>
        <dbReference type="ARBA" id="ARBA00022898"/>
    </source>
</evidence>
<dbReference type="Pfam" id="PF00266">
    <property type="entry name" value="Aminotran_5"/>
    <property type="match status" value="1"/>
</dbReference>
<dbReference type="OrthoDB" id="9804366at2"/>
<dbReference type="InterPro" id="IPR000192">
    <property type="entry name" value="Aminotrans_V_dom"/>
</dbReference>
<evidence type="ECO:0000313" key="3">
    <source>
        <dbReference type="EMBL" id="GEO41459.1"/>
    </source>
</evidence>
<accession>A0A512DYA2</accession>
<feature type="domain" description="Aminotransferase class V" evidence="2">
    <location>
        <begin position="5"/>
        <end position="47"/>
    </location>
</feature>
<dbReference type="SUPFAM" id="SSF53383">
    <property type="entry name" value="PLP-dependent transferases"/>
    <property type="match status" value="1"/>
</dbReference>
<protein>
    <recommendedName>
        <fullName evidence="2">Aminotransferase class V domain-containing protein</fullName>
    </recommendedName>
</protein>
<organism evidence="3 4">
    <name type="scientific">Skermanella aerolata</name>
    <dbReference type="NCBI Taxonomy" id="393310"/>
    <lineage>
        <taxon>Bacteria</taxon>
        <taxon>Pseudomonadati</taxon>
        <taxon>Pseudomonadota</taxon>
        <taxon>Alphaproteobacteria</taxon>
        <taxon>Rhodospirillales</taxon>
        <taxon>Azospirillaceae</taxon>
        <taxon>Skermanella</taxon>
    </lineage>
</organism>
<reference evidence="3 4" key="1">
    <citation type="submission" date="2019-07" db="EMBL/GenBank/DDBJ databases">
        <title>Whole genome shotgun sequence of Skermanella aerolata NBRC 106429.</title>
        <authorList>
            <person name="Hosoyama A."/>
            <person name="Uohara A."/>
            <person name="Ohji S."/>
            <person name="Ichikawa N."/>
        </authorList>
    </citation>
    <scope>NUCLEOTIDE SEQUENCE [LARGE SCALE GENOMIC DNA]</scope>
    <source>
        <strain evidence="3 4">NBRC 106429</strain>
    </source>
</reference>
<gene>
    <name evidence="3" type="ORF">SAE02_56070</name>
</gene>
<dbReference type="RefSeq" id="WP_044432435.1">
    <property type="nucleotide sequence ID" value="NZ_BJYZ01000028.1"/>
</dbReference>
<name>A0A512DYA2_9PROT</name>
<keyword evidence="4" id="KW-1185">Reference proteome</keyword>
<dbReference type="InterPro" id="IPR015424">
    <property type="entry name" value="PyrdxlP-dep_Trfase"/>
</dbReference>
<evidence type="ECO:0000313" key="4">
    <source>
        <dbReference type="Proteomes" id="UP000321523"/>
    </source>
</evidence>
<keyword evidence="1" id="KW-0663">Pyridoxal phosphate</keyword>
<dbReference type="EMBL" id="BJYZ01000028">
    <property type="protein sequence ID" value="GEO41459.1"/>
    <property type="molecule type" value="Genomic_DNA"/>
</dbReference>
<sequence length="60" mass="6576">MLSDCHGVMVRAGHHCAHPLFKGIDAEKGALRASAYAYNEIAEIDYLGDCILKLLRRFGG</sequence>
<dbReference type="Gene3D" id="3.90.1150.10">
    <property type="entry name" value="Aspartate Aminotransferase, domain 1"/>
    <property type="match status" value="1"/>
</dbReference>
<dbReference type="InterPro" id="IPR015422">
    <property type="entry name" value="PyrdxlP-dep_Trfase_small"/>
</dbReference>
<proteinExistence type="predicted"/>